<sequence length="219" mass="23194">MAGNTENKGGQRGSRWRRAVWGTAAFILLLPLLAMQFTGEVAWGPADFAIFGAMLFAACGTYEMAARMTGNTAYRAAVGVALAASFILVWMNLAVGIIGSEDNPANLMYGGVLAVGIGGAILARFQPHGMARALAGTALAQALVAVIAGWGYTLILTGFFVALWLTSARLFQKAAREQSLAGAAPYVDSRRAFSSLRGHCGAWACPDWVALPRFAWRAF</sequence>
<proteinExistence type="predicted"/>
<evidence type="ECO:0000256" key="1">
    <source>
        <dbReference type="SAM" id="Phobius"/>
    </source>
</evidence>
<dbReference type="AlphaFoldDB" id="Q091K7"/>
<dbReference type="PATRIC" id="fig|378806.16.peg.5530"/>
<reference evidence="2 3" key="1">
    <citation type="submission" date="2006-04" db="EMBL/GenBank/DDBJ databases">
        <authorList>
            <person name="Nierman W.C."/>
        </authorList>
    </citation>
    <scope>NUCLEOTIDE SEQUENCE [LARGE SCALE GENOMIC DNA]</scope>
    <source>
        <strain evidence="2 3">DW4/3-1</strain>
    </source>
</reference>
<dbReference type="Proteomes" id="UP000032702">
    <property type="component" value="Unassembled WGS sequence"/>
</dbReference>
<feature type="transmembrane region" description="Helical" evidence="1">
    <location>
        <begin position="137"/>
        <end position="165"/>
    </location>
</feature>
<dbReference type="EMBL" id="AAMD01000056">
    <property type="protein sequence ID" value="EAU66393.1"/>
    <property type="molecule type" value="Genomic_DNA"/>
</dbReference>
<keyword evidence="1" id="KW-0812">Transmembrane</keyword>
<feature type="transmembrane region" description="Helical" evidence="1">
    <location>
        <begin position="74"/>
        <end position="95"/>
    </location>
</feature>
<feature type="transmembrane region" description="Helical" evidence="1">
    <location>
        <begin position="20"/>
        <end position="37"/>
    </location>
</feature>
<name>Q091K7_STIAD</name>
<gene>
    <name evidence="2" type="ORF">STIAU_8836</name>
</gene>
<evidence type="ECO:0000313" key="2">
    <source>
        <dbReference type="EMBL" id="EAU66393.1"/>
    </source>
</evidence>
<accession>Q091K7</accession>
<feature type="transmembrane region" description="Helical" evidence="1">
    <location>
        <begin position="107"/>
        <end position="125"/>
    </location>
</feature>
<keyword evidence="1" id="KW-0472">Membrane</keyword>
<keyword evidence="1" id="KW-1133">Transmembrane helix</keyword>
<organism evidence="2 3">
    <name type="scientific">Stigmatella aurantiaca (strain DW4/3-1)</name>
    <dbReference type="NCBI Taxonomy" id="378806"/>
    <lineage>
        <taxon>Bacteria</taxon>
        <taxon>Pseudomonadati</taxon>
        <taxon>Myxococcota</taxon>
        <taxon>Myxococcia</taxon>
        <taxon>Myxococcales</taxon>
        <taxon>Cystobacterineae</taxon>
        <taxon>Archangiaceae</taxon>
        <taxon>Stigmatella</taxon>
    </lineage>
</organism>
<evidence type="ECO:0000313" key="3">
    <source>
        <dbReference type="Proteomes" id="UP000032702"/>
    </source>
</evidence>
<comment type="caution">
    <text evidence="2">The sequence shown here is derived from an EMBL/GenBank/DDBJ whole genome shotgun (WGS) entry which is preliminary data.</text>
</comment>
<protein>
    <submittedName>
        <fullName evidence="2">Uncharacterized protein</fullName>
    </submittedName>
</protein>
<feature type="transmembrane region" description="Helical" evidence="1">
    <location>
        <begin position="43"/>
        <end position="62"/>
    </location>
</feature>